<dbReference type="PANTHER" id="PTHR43677:SF1">
    <property type="entry name" value="ACRYLYL-COA REDUCTASE ACUI-RELATED"/>
    <property type="match status" value="1"/>
</dbReference>
<dbReference type="PANTHER" id="PTHR43677">
    <property type="entry name" value="SHORT-CHAIN DEHYDROGENASE/REDUCTASE"/>
    <property type="match status" value="1"/>
</dbReference>
<name>A0A3N5Y3V9_9ALTE</name>
<dbReference type="EMBL" id="RPOK01000001">
    <property type="protein sequence ID" value="RPJ68787.1"/>
    <property type="molecule type" value="Genomic_DNA"/>
</dbReference>
<dbReference type="Pfam" id="PF00107">
    <property type="entry name" value="ADH_zinc_N"/>
    <property type="match status" value="1"/>
</dbReference>
<dbReference type="InterPro" id="IPR011032">
    <property type="entry name" value="GroES-like_sf"/>
</dbReference>
<dbReference type="SMART" id="SM00829">
    <property type="entry name" value="PKS_ER"/>
    <property type="match status" value="1"/>
</dbReference>
<proteinExistence type="predicted"/>
<dbReference type="CDD" id="cd08288">
    <property type="entry name" value="MDR_yhdh"/>
    <property type="match status" value="1"/>
</dbReference>
<accession>A0A3N5Y3V9</accession>
<dbReference type="OrthoDB" id="9782155at2"/>
<dbReference type="Proteomes" id="UP000275281">
    <property type="component" value="Unassembled WGS sequence"/>
</dbReference>
<feature type="domain" description="Enoyl reductase (ER)" evidence="1">
    <location>
        <begin position="9"/>
        <end position="321"/>
    </location>
</feature>
<dbReference type="InterPro" id="IPR051397">
    <property type="entry name" value="Zn-ADH-like_protein"/>
</dbReference>
<evidence type="ECO:0000259" key="1">
    <source>
        <dbReference type="SMART" id="SM00829"/>
    </source>
</evidence>
<dbReference type="NCBIfam" id="TIGR02823">
    <property type="entry name" value="oxido_YhdH"/>
    <property type="match status" value="1"/>
</dbReference>
<evidence type="ECO:0000313" key="2">
    <source>
        <dbReference type="EMBL" id="RPJ68787.1"/>
    </source>
</evidence>
<sequence>MRAIQITNDSTYQSAVVSLSQDALDDFEVLIQISASTLNYKDALAVTGKGPVVRRFPLIPGIDLAGTVVESTDDRYACGDKVILNGWGLGEKYHGGLAEFARVKADWLVPLPDKMSFVHAMSIGTAGYTSMLCVNALQSAGVLPHSGPIAVTGASGGVGSIAIGLLARRGYTVTAITGKIEEEAFLLKLGASEVLDRAAFCAPGKPLQKENFAGAVDVSGSHTLANLCAQMQYGGVVSACGLAQGMDFPSSVAPFILRGVSLIGIDSVYQPYQNRLRAWQALAEETTESRLLAATTTIGLPEVNDACQRIVAGKVTGRFLVDPSR</sequence>
<dbReference type="Gene3D" id="3.90.180.10">
    <property type="entry name" value="Medium-chain alcohol dehydrogenases, catalytic domain"/>
    <property type="match status" value="1"/>
</dbReference>
<evidence type="ECO:0000313" key="3">
    <source>
        <dbReference type="Proteomes" id="UP000275281"/>
    </source>
</evidence>
<organism evidence="2 3">
    <name type="scientific">Alteromonas sediminis</name>
    <dbReference type="NCBI Taxonomy" id="2259342"/>
    <lineage>
        <taxon>Bacteria</taxon>
        <taxon>Pseudomonadati</taxon>
        <taxon>Pseudomonadota</taxon>
        <taxon>Gammaproteobacteria</taxon>
        <taxon>Alteromonadales</taxon>
        <taxon>Alteromonadaceae</taxon>
        <taxon>Alteromonas/Salinimonas group</taxon>
        <taxon>Alteromonas</taxon>
    </lineage>
</organism>
<dbReference type="AlphaFoldDB" id="A0A3N5Y3V9"/>
<dbReference type="SUPFAM" id="SSF50129">
    <property type="entry name" value="GroES-like"/>
    <property type="match status" value="1"/>
</dbReference>
<dbReference type="InterPro" id="IPR020843">
    <property type="entry name" value="ER"/>
</dbReference>
<keyword evidence="3" id="KW-1185">Reference proteome</keyword>
<dbReference type="InterPro" id="IPR014188">
    <property type="entry name" value="Acrylyl-CoA_reductase_AcuI"/>
</dbReference>
<dbReference type="Pfam" id="PF08240">
    <property type="entry name" value="ADH_N"/>
    <property type="match status" value="1"/>
</dbReference>
<dbReference type="InterPro" id="IPR036291">
    <property type="entry name" value="NAD(P)-bd_dom_sf"/>
</dbReference>
<comment type="caution">
    <text evidence="2">The sequence shown here is derived from an EMBL/GenBank/DDBJ whole genome shotgun (WGS) entry which is preliminary data.</text>
</comment>
<dbReference type="SUPFAM" id="SSF51735">
    <property type="entry name" value="NAD(P)-binding Rossmann-fold domains"/>
    <property type="match status" value="1"/>
</dbReference>
<dbReference type="GO" id="GO:0043957">
    <property type="term" value="F:acryloyl-CoA reductase (NADPH) activity"/>
    <property type="evidence" value="ECO:0007669"/>
    <property type="project" value="TreeGrafter"/>
</dbReference>
<dbReference type="RefSeq" id="WP_124026787.1">
    <property type="nucleotide sequence ID" value="NZ_JBHRSN010000005.1"/>
</dbReference>
<reference evidence="2 3" key="1">
    <citation type="submission" date="2018-11" db="EMBL/GenBank/DDBJ databases">
        <authorList>
            <person name="Ye M.-Q."/>
            <person name="Du Z.-J."/>
        </authorList>
    </citation>
    <scope>NUCLEOTIDE SEQUENCE [LARGE SCALE GENOMIC DNA]</scope>
    <source>
        <strain evidence="2 3">U0105</strain>
    </source>
</reference>
<gene>
    <name evidence="2" type="ORF">DRW07_05185</name>
</gene>
<dbReference type="Gene3D" id="3.40.50.720">
    <property type="entry name" value="NAD(P)-binding Rossmann-like Domain"/>
    <property type="match status" value="1"/>
</dbReference>
<dbReference type="InterPro" id="IPR013154">
    <property type="entry name" value="ADH-like_N"/>
</dbReference>
<protein>
    <submittedName>
        <fullName evidence="2">Oxidoreductase</fullName>
    </submittedName>
</protein>
<dbReference type="InterPro" id="IPR013149">
    <property type="entry name" value="ADH-like_C"/>
</dbReference>